<reference evidence="10 11" key="1">
    <citation type="journal article" date="2016" name="Nat. Commun.">
        <title>Thousands of microbial genomes shed light on interconnected biogeochemical processes in an aquifer system.</title>
        <authorList>
            <person name="Anantharaman K."/>
            <person name="Brown C.T."/>
            <person name="Hug L.A."/>
            <person name="Sharon I."/>
            <person name="Castelle C.J."/>
            <person name="Probst A.J."/>
            <person name="Thomas B.C."/>
            <person name="Singh A."/>
            <person name="Wilkins M.J."/>
            <person name="Karaoz U."/>
            <person name="Brodie E.L."/>
            <person name="Williams K.H."/>
            <person name="Hubbard S.S."/>
            <person name="Banfield J.F."/>
        </authorList>
    </citation>
    <scope>NUCLEOTIDE SEQUENCE [LARGE SCALE GENOMIC DNA]</scope>
</reference>
<organism evidence="10 11">
    <name type="scientific">Candidatus Muproteobacteria bacterium RBG_16_64_11</name>
    <dbReference type="NCBI Taxonomy" id="1817758"/>
    <lineage>
        <taxon>Bacteria</taxon>
        <taxon>Pseudomonadati</taxon>
        <taxon>Pseudomonadota</taxon>
        <taxon>Candidatus Muproteobacteria</taxon>
    </lineage>
</organism>
<dbReference type="HAMAP" id="MF_00265">
    <property type="entry name" value="VapC_Nob1"/>
    <property type="match status" value="1"/>
</dbReference>
<evidence type="ECO:0000256" key="6">
    <source>
        <dbReference type="ARBA" id="ARBA00022842"/>
    </source>
</evidence>
<comment type="cofactor">
    <cofactor evidence="1 8">
        <name>Mg(2+)</name>
        <dbReference type="ChEBI" id="CHEBI:18420"/>
    </cofactor>
</comment>
<dbReference type="Pfam" id="PF01850">
    <property type="entry name" value="PIN"/>
    <property type="match status" value="1"/>
</dbReference>
<dbReference type="CDD" id="cd18745">
    <property type="entry name" value="PIN_VapC4-5_FitB-like"/>
    <property type="match status" value="1"/>
</dbReference>
<evidence type="ECO:0000256" key="3">
    <source>
        <dbReference type="ARBA" id="ARBA00022722"/>
    </source>
</evidence>
<evidence type="ECO:0000256" key="7">
    <source>
        <dbReference type="ARBA" id="ARBA00038093"/>
    </source>
</evidence>
<evidence type="ECO:0000256" key="5">
    <source>
        <dbReference type="ARBA" id="ARBA00022801"/>
    </source>
</evidence>
<proteinExistence type="inferred from homology"/>
<sequence length="139" mass="15361">MNYLLDTDTCIYLMTDREPQRRERILARLQAVKPNEPVYLSSITVMELSYGAHKGRWSKANTELLERFLLDFSIAPFDVAAAHIGGGLRATLEKKGKPIGPLDTLIAAHAISLGATLVTNNIGEFSRVPGLHVKNWSSV</sequence>
<keyword evidence="6 8" id="KW-0460">Magnesium</keyword>
<dbReference type="GO" id="GO:0004540">
    <property type="term" value="F:RNA nuclease activity"/>
    <property type="evidence" value="ECO:0007669"/>
    <property type="project" value="InterPro"/>
</dbReference>
<evidence type="ECO:0000256" key="8">
    <source>
        <dbReference type="HAMAP-Rule" id="MF_00265"/>
    </source>
</evidence>
<dbReference type="InterPro" id="IPR029060">
    <property type="entry name" value="PIN-like_dom_sf"/>
</dbReference>
<evidence type="ECO:0000256" key="2">
    <source>
        <dbReference type="ARBA" id="ARBA00022649"/>
    </source>
</evidence>
<comment type="similarity">
    <text evidence="7 8">Belongs to the PINc/VapC protein family.</text>
</comment>
<dbReference type="PANTHER" id="PTHR33653:SF1">
    <property type="entry name" value="RIBONUCLEASE VAPC2"/>
    <property type="match status" value="1"/>
</dbReference>
<dbReference type="GO" id="GO:0000287">
    <property type="term" value="F:magnesium ion binding"/>
    <property type="evidence" value="ECO:0007669"/>
    <property type="project" value="UniProtKB-UniRule"/>
</dbReference>
<dbReference type="PANTHER" id="PTHR33653">
    <property type="entry name" value="RIBONUCLEASE VAPC2"/>
    <property type="match status" value="1"/>
</dbReference>
<keyword evidence="3 8" id="KW-0540">Nuclease</keyword>
<dbReference type="GO" id="GO:0016787">
    <property type="term" value="F:hydrolase activity"/>
    <property type="evidence" value="ECO:0007669"/>
    <property type="project" value="UniProtKB-KW"/>
</dbReference>
<evidence type="ECO:0000259" key="9">
    <source>
        <dbReference type="Pfam" id="PF01850"/>
    </source>
</evidence>
<protein>
    <recommendedName>
        <fullName evidence="8">Ribonuclease VapC</fullName>
        <shortName evidence="8">RNase VapC</shortName>
        <ecNumber evidence="8">3.1.-.-</ecNumber>
    </recommendedName>
    <alternativeName>
        <fullName evidence="8">Toxin VapC</fullName>
    </alternativeName>
</protein>
<dbReference type="InterPro" id="IPR002716">
    <property type="entry name" value="PIN_dom"/>
</dbReference>
<dbReference type="Proteomes" id="UP000177925">
    <property type="component" value="Unassembled WGS sequence"/>
</dbReference>
<keyword evidence="8" id="KW-0800">Toxin</keyword>
<dbReference type="EMBL" id="MFSS01000037">
    <property type="protein sequence ID" value="OGI43814.1"/>
    <property type="molecule type" value="Genomic_DNA"/>
</dbReference>
<evidence type="ECO:0000313" key="11">
    <source>
        <dbReference type="Proteomes" id="UP000177925"/>
    </source>
</evidence>
<keyword evidence="4 8" id="KW-0479">Metal-binding</keyword>
<dbReference type="SUPFAM" id="SSF88723">
    <property type="entry name" value="PIN domain-like"/>
    <property type="match status" value="1"/>
</dbReference>
<name>A0A1F6TFD2_9PROT</name>
<dbReference type="Gene3D" id="3.40.50.1010">
    <property type="entry name" value="5'-nuclease"/>
    <property type="match status" value="1"/>
</dbReference>
<evidence type="ECO:0000256" key="4">
    <source>
        <dbReference type="ARBA" id="ARBA00022723"/>
    </source>
</evidence>
<evidence type="ECO:0000256" key="1">
    <source>
        <dbReference type="ARBA" id="ARBA00001946"/>
    </source>
</evidence>
<dbReference type="InterPro" id="IPR022907">
    <property type="entry name" value="VapC_family"/>
</dbReference>
<feature type="binding site" evidence="8">
    <location>
        <position position="6"/>
    </location>
    <ligand>
        <name>Mg(2+)</name>
        <dbReference type="ChEBI" id="CHEBI:18420"/>
    </ligand>
</feature>
<dbReference type="STRING" id="1817758.A2150_05475"/>
<evidence type="ECO:0000313" key="10">
    <source>
        <dbReference type="EMBL" id="OGI43814.1"/>
    </source>
</evidence>
<feature type="binding site" evidence="8">
    <location>
        <position position="103"/>
    </location>
    <ligand>
        <name>Mg(2+)</name>
        <dbReference type="ChEBI" id="CHEBI:18420"/>
    </ligand>
</feature>
<dbReference type="InterPro" id="IPR050556">
    <property type="entry name" value="Type_II_TA_system_RNase"/>
</dbReference>
<dbReference type="AlphaFoldDB" id="A0A1F6TFD2"/>
<dbReference type="GO" id="GO:0090729">
    <property type="term" value="F:toxin activity"/>
    <property type="evidence" value="ECO:0007669"/>
    <property type="project" value="UniProtKB-KW"/>
</dbReference>
<keyword evidence="2 8" id="KW-1277">Toxin-antitoxin system</keyword>
<dbReference type="EC" id="3.1.-.-" evidence="8"/>
<gene>
    <name evidence="8" type="primary">vapC</name>
    <name evidence="10" type="ORF">A2150_05475</name>
</gene>
<comment type="caution">
    <text evidence="10">The sequence shown here is derived from an EMBL/GenBank/DDBJ whole genome shotgun (WGS) entry which is preliminary data.</text>
</comment>
<comment type="function">
    <text evidence="8">Toxic component of a toxin-antitoxin (TA) system. An RNase.</text>
</comment>
<feature type="domain" description="PIN" evidence="9">
    <location>
        <begin position="3"/>
        <end position="130"/>
    </location>
</feature>
<accession>A0A1F6TFD2</accession>
<keyword evidence="5 8" id="KW-0378">Hydrolase</keyword>